<evidence type="ECO:0000256" key="1">
    <source>
        <dbReference type="ARBA" id="ARBA00007130"/>
    </source>
</evidence>
<dbReference type="STRING" id="246404.A0A507FKR2"/>
<evidence type="ECO:0000256" key="2">
    <source>
        <dbReference type="ARBA" id="ARBA00018874"/>
    </source>
</evidence>
<feature type="compositionally biased region" description="Low complexity" evidence="4">
    <location>
        <begin position="90"/>
        <end position="113"/>
    </location>
</feature>
<protein>
    <recommendedName>
        <fullName evidence="2">Autophagy-related protein 101</fullName>
    </recommendedName>
</protein>
<comment type="caution">
    <text evidence="5">The sequence shown here is derived from an EMBL/GenBank/DDBJ whole genome shotgun (WGS) entry which is preliminary data.</text>
</comment>
<dbReference type="GO" id="GO:0000407">
    <property type="term" value="C:phagophore assembly site"/>
    <property type="evidence" value="ECO:0007669"/>
    <property type="project" value="TreeGrafter"/>
</dbReference>
<evidence type="ECO:0000256" key="3">
    <source>
        <dbReference type="ARBA" id="ARBA00023006"/>
    </source>
</evidence>
<dbReference type="Proteomes" id="UP000320333">
    <property type="component" value="Unassembled WGS sequence"/>
</dbReference>
<comment type="similarity">
    <text evidence="1">Belongs to the ATG101 family.</text>
</comment>
<dbReference type="EMBL" id="QEAP01000035">
    <property type="protein sequence ID" value="TPX76822.1"/>
    <property type="molecule type" value="Genomic_DNA"/>
</dbReference>
<dbReference type="GO" id="GO:0019901">
    <property type="term" value="F:protein kinase binding"/>
    <property type="evidence" value="ECO:0007669"/>
    <property type="project" value="TreeGrafter"/>
</dbReference>
<feature type="region of interest" description="Disordered" evidence="4">
    <location>
        <begin position="87"/>
        <end position="113"/>
    </location>
</feature>
<sequence length="279" mass="30194">MHFELSLVISNADAALTLNIDRYYLTAALRGITTAIVHSIFFQRSFTLTRPVEVALDFLDLTYVRVDDPEMERFMDERISQFTKSLDSMNLPSSSPASANPLNDPKSSSSSRASSAASSLKSVSSASNLASMAAAAAVGFGRSVVGGESSSGAGNSFGGRTGASGAGQQGDLAFVVSFSERRAKKTGAWFSNEPNSAPWETWTIRLRVTQSRTEREQIQAKKLVEQQLLATLFKIAQYANENKDYVPAITAQEGYPFPVQISFTNSEQSWGGILKSFIS</sequence>
<evidence type="ECO:0000313" key="5">
    <source>
        <dbReference type="EMBL" id="TPX76822.1"/>
    </source>
</evidence>
<dbReference type="PANTHER" id="PTHR13292">
    <property type="entry name" value="AUTOPHAGY-RELATED PROTEIN 101"/>
    <property type="match status" value="1"/>
</dbReference>
<dbReference type="InterPro" id="IPR012445">
    <property type="entry name" value="ATG101"/>
</dbReference>
<proteinExistence type="inferred from homology"/>
<evidence type="ECO:0000256" key="4">
    <source>
        <dbReference type="SAM" id="MobiDB-lite"/>
    </source>
</evidence>
<gene>
    <name evidence="5" type="ORF">CcCBS67573_g01909</name>
</gene>
<reference evidence="5 6" key="1">
    <citation type="journal article" date="2019" name="Sci. Rep.">
        <title>Comparative genomics of chytrid fungi reveal insights into the obligate biotrophic and pathogenic lifestyle of Synchytrium endobioticum.</title>
        <authorList>
            <person name="van de Vossenberg B.T.L.H."/>
            <person name="Warris S."/>
            <person name="Nguyen H.D.T."/>
            <person name="van Gent-Pelzer M.P.E."/>
            <person name="Joly D.L."/>
            <person name="van de Geest H.C."/>
            <person name="Bonants P.J.M."/>
            <person name="Smith D.S."/>
            <person name="Levesque C.A."/>
            <person name="van der Lee T.A.J."/>
        </authorList>
    </citation>
    <scope>NUCLEOTIDE SEQUENCE [LARGE SCALE GENOMIC DNA]</scope>
    <source>
        <strain evidence="5 6">CBS 675.73</strain>
    </source>
</reference>
<evidence type="ECO:0000313" key="6">
    <source>
        <dbReference type="Proteomes" id="UP000320333"/>
    </source>
</evidence>
<organism evidence="5 6">
    <name type="scientific">Chytriomyces confervae</name>
    <dbReference type="NCBI Taxonomy" id="246404"/>
    <lineage>
        <taxon>Eukaryota</taxon>
        <taxon>Fungi</taxon>
        <taxon>Fungi incertae sedis</taxon>
        <taxon>Chytridiomycota</taxon>
        <taxon>Chytridiomycota incertae sedis</taxon>
        <taxon>Chytridiomycetes</taxon>
        <taxon>Chytridiales</taxon>
        <taxon>Chytriomycetaceae</taxon>
        <taxon>Chytriomyces</taxon>
    </lineage>
</organism>
<keyword evidence="6" id="KW-1185">Reference proteome</keyword>
<dbReference type="AlphaFoldDB" id="A0A507FKR2"/>
<accession>A0A507FKR2</accession>
<keyword evidence="3" id="KW-0072">Autophagy</keyword>
<dbReference type="GO" id="GO:1990316">
    <property type="term" value="C:Atg1/ULK1 kinase complex"/>
    <property type="evidence" value="ECO:0007669"/>
    <property type="project" value="TreeGrafter"/>
</dbReference>
<name>A0A507FKR2_9FUNG</name>
<dbReference type="PANTHER" id="PTHR13292:SF0">
    <property type="entry name" value="AUTOPHAGY-RELATED PROTEIN 101"/>
    <property type="match status" value="1"/>
</dbReference>
<dbReference type="OrthoDB" id="10259639at2759"/>
<dbReference type="Pfam" id="PF07855">
    <property type="entry name" value="ATG101"/>
    <property type="match status" value="1"/>
</dbReference>
<dbReference type="GO" id="GO:0000045">
    <property type="term" value="P:autophagosome assembly"/>
    <property type="evidence" value="ECO:0007669"/>
    <property type="project" value="TreeGrafter"/>
</dbReference>